<accession>A0A1X2H3G3</accession>
<feature type="domain" description="DUF2421" evidence="6">
    <location>
        <begin position="547"/>
        <end position="703"/>
    </location>
</feature>
<feature type="transmembrane region" description="Helical" evidence="5">
    <location>
        <begin position="445"/>
        <end position="461"/>
    </location>
</feature>
<feature type="transmembrane region" description="Helical" evidence="5">
    <location>
        <begin position="382"/>
        <end position="407"/>
    </location>
</feature>
<evidence type="ECO:0000256" key="3">
    <source>
        <dbReference type="ARBA" id="ARBA00022989"/>
    </source>
</evidence>
<keyword evidence="9" id="KW-1185">Reference proteome</keyword>
<feature type="transmembrane region" description="Helical" evidence="5">
    <location>
        <begin position="467"/>
        <end position="485"/>
    </location>
</feature>
<feature type="transmembrane region" description="Helical" evidence="5">
    <location>
        <begin position="419"/>
        <end position="438"/>
    </location>
</feature>
<dbReference type="PRINTS" id="PR02047">
    <property type="entry name" value="BREFELDNASP4"/>
</dbReference>
<dbReference type="OMA" id="DYLASIM"/>
<keyword evidence="2 5" id="KW-0812">Transmembrane</keyword>
<dbReference type="Pfam" id="PF10334">
    <property type="entry name" value="BRE4"/>
    <property type="match status" value="1"/>
</dbReference>
<dbReference type="InterPro" id="IPR023244">
    <property type="entry name" value="Brefeldin_A-sensitivity_4"/>
</dbReference>
<keyword evidence="3 5" id="KW-1133">Transmembrane helix</keyword>
<feature type="transmembrane region" description="Helical" evidence="5">
    <location>
        <begin position="529"/>
        <end position="550"/>
    </location>
</feature>
<evidence type="ECO:0000256" key="4">
    <source>
        <dbReference type="ARBA" id="ARBA00023136"/>
    </source>
</evidence>
<dbReference type="PANTHER" id="PTHR37994">
    <property type="entry name" value="ARAE_2_N DOMAIN-CONTAINING PROTEIN-RELATED"/>
    <property type="match status" value="1"/>
</dbReference>
<proteinExistence type="predicted"/>
<comment type="subcellular location">
    <subcellularLocation>
        <location evidence="1">Membrane</location>
        <topology evidence="1">Multi-pass membrane protein</topology>
    </subcellularLocation>
</comment>
<gene>
    <name evidence="8" type="ORF">BCR43DRAFT_74527</name>
</gene>
<dbReference type="GO" id="GO:0016020">
    <property type="term" value="C:membrane"/>
    <property type="evidence" value="ECO:0007669"/>
    <property type="project" value="UniProtKB-SubCell"/>
</dbReference>
<evidence type="ECO:0000256" key="1">
    <source>
        <dbReference type="ARBA" id="ARBA00004141"/>
    </source>
</evidence>
<evidence type="ECO:0000256" key="5">
    <source>
        <dbReference type="SAM" id="Phobius"/>
    </source>
</evidence>
<comment type="caution">
    <text evidence="8">The sequence shown here is derived from an EMBL/GenBank/DDBJ whole genome shotgun (WGS) entry which is preliminary data.</text>
</comment>
<feature type="transmembrane region" description="Helical" evidence="5">
    <location>
        <begin position="13"/>
        <end position="32"/>
    </location>
</feature>
<dbReference type="STRING" id="13706.A0A1X2H3G3"/>
<evidence type="ECO:0000259" key="6">
    <source>
        <dbReference type="Pfam" id="PF10334"/>
    </source>
</evidence>
<protein>
    <submittedName>
        <fullName evidence="8">Uncharacterized protein</fullName>
    </submittedName>
</protein>
<evidence type="ECO:0000313" key="9">
    <source>
        <dbReference type="Proteomes" id="UP000242180"/>
    </source>
</evidence>
<feature type="transmembrane region" description="Helical" evidence="5">
    <location>
        <begin position="492"/>
        <end position="509"/>
    </location>
</feature>
<dbReference type="OrthoDB" id="2274698at2759"/>
<reference evidence="8 9" key="1">
    <citation type="submission" date="2016-07" db="EMBL/GenBank/DDBJ databases">
        <title>Pervasive Adenine N6-methylation of Active Genes in Fungi.</title>
        <authorList>
            <consortium name="DOE Joint Genome Institute"/>
            <person name="Mondo S.J."/>
            <person name="Dannebaum R.O."/>
            <person name="Kuo R.C."/>
            <person name="Labutti K."/>
            <person name="Haridas S."/>
            <person name="Kuo A."/>
            <person name="Salamov A."/>
            <person name="Ahrendt S.R."/>
            <person name="Lipzen A."/>
            <person name="Sullivan W."/>
            <person name="Andreopoulos W.B."/>
            <person name="Clum A."/>
            <person name="Lindquist E."/>
            <person name="Daum C."/>
            <person name="Ramamoorthy G.K."/>
            <person name="Gryganskyi A."/>
            <person name="Culley D."/>
            <person name="Magnuson J.K."/>
            <person name="James T.Y."/>
            <person name="O'Malley M.A."/>
            <person name="Stajich J.E."/>
            <person name="Spatafora J.W."/>
            <person name="Visel A."/>
            <person name="Grigoriev I.V."/>
        </authorList>
    </citation>
    <scope>NUCLEOTIDE SEQUENCE [LARGE SCALE GENOMIC DNA]</scope>
    <source>
        <strain evidence="8 9">NRRL 2496</strain>
    </source>
</reference>
<dbReference type="InParanoid" id="A0A1X2H3G3"/>
<evidence type="ECO:0000259" key="7">
    <source>
        <dbReference type="Pfam" id="PF13515"/>
    </source>
</evidence>
<sequence>MTKGFIPALVWQYLIPISLGGGLAVAVASLIWPDDSLTTYMNVLDRCLDGFNQFFKEHSEAFLATSPTSLNSTLPSLHERLQSGVLMLIDCKRVVYREITFSRLNSNDVRNMTKIIKTMRAPLHGIGLSWILKKDLLTDENGDKREKETLKASIREIQEIYMELSNGCVDAIAECRERLKPFHGEAQRSTMDSILWPFPRLYSFRKADSKDAVRRTAAQQLQNALNKLDDQAGRTVHMLLQERYRRQHIKHHNTGLYLLSLYRFNLREFVHAMINLLAFIDQIEQERSKRRIWMPSHTLRKWFHHSDVDPNVGGDAGDYDTSPHDLTLVRTNTLNDALEDETSRSAFITNTSGKMYYRDPDVDPPRSRSQYFFNMLYKAKTWFFGTNPFFAFKAASAAVLVGLPAFLPQSAAWYSEWRGQWAIIVLMFWMAPTHGFFFFATIMRVAGTIGGGITGIIVWEISRGNPYGIGVLCFFISVGSYYVFIFKVKYRVMAMLYTVTMLLVTVYEFDYVVTNSSSWQPVYTVAGKRMLLVTIGLAAAVVVSMFPYPMTGRVELRKRLAYTLRDIGRLYGVLTVNLVMPSLSNKRPTEEQIKGFRKLTLDIRRQIADERTFLKLSAYEPPLRGGFPADRYGIMLDKVDNMTDLVYAMGHSLHSMDPKKQRQVALTVTEARRDYLASIMTTIKLLAATLSAKMSLPPYLIAPNEARDRLTRALENGLKIRPEEINSPSFLALGTYFSVSSAFTAELQDMLETAEDLVGVEDPQEWLRQHI</sequence>
<name>A0A1X2H3G3_SYNRA</name>
<evidence type="ECO:0000313" key="8">
    <source>
        <dbReference type="EMBL" id="ORY91908.1"/>
    </source>
</evidence>
<dbReference type="EMBL" id="MCGN01000010">
    <property type="protein sequence ID" value="ORY91908.1"/>
    <property type="molecule type" value="Genomic_DNA"/>
</dbReference>
<feature type="domain" description="Integral membrane bound transporter" evidence="7">
    <location>
        <begin position="411"/>
        <end position="543"/>
    </location>
</feature>
<dbReference type="InterPro" id="IPR018820">
    <property type="entry name" value="BRE4-related_DUF2421"/>
</dbReference>
<dbReference type="InterPro" id="IPR049453">
    <property type="entry name" value="Memb_transporter_dom"/>
</dbReference>
<dbReference type="AlphaFoldDB" id="A0A1X2H3G3"/>
<dbReference type="Pfam" id="PF13515">
    <property type="entry name" value="FUSC_2"/>
    <property type="match status" value="1"/>
</dbReference>
<evidence type="ECO:0000256" key="2">
    <source>
        <dbReference type="ARBA" id="ARBA00022692"/>
    </source>
</evidence>
<organism evidence="8 9">
    <name type="scientific">Syncephalastrum racemosum</name>
    <name type="common">Filamentous fungus</name>
    <dbReference type="NCBI Taxonomy" id="13706"/>
    <lineage>
        <taxon>Eukaryota</taxon>
        <taxon>Fungi</taxon>
        <taxon>Fungi incertae sedis</taxon>
        <taxon>Mucoromycota</taxon>
        <taxon>Mucoromycotina</taxon>
        <taxon>Mucoromycetes</taxon>
        <taxon>Mucorales</taxon>
        <taxon>Syncephalastraceae</taxon>
        <taxon>Syncephalastrum</taxon>
    </lineage>
</organism>
<keyword evidence="4 5" id="KW-0472">Membrane</keyword>
<dbReference type="Proteomes" id="UP000242180">
    <property type="component" value="Unassembled WGS sequence"/>
</dbReference>